<sequence>MRLVHGLCTAAALLTSTSAFAQSGSWTISEASGRVILREGQAERSLSRGATVPAGGTVVTGPSSRAVMVRGEDFVTMSANTRIRVPEAAQATGLFQLIEEWGSAVFKVKHSPKPRFGVQTPYLAAVVKGTTFSINVSNEGASLQVVEGAVGVATSDGGANELIRPGMVAVVAASDQFRLNVQGQSARTIDSPQRGATSTATDTGGSSSVDTESAGEQSATSSPLGEGLERSNSDSLGTSMDSAGPPVFSSEVFVSDGGADQAIGAAIEAEPVDIAAATRGLIGAGPQAAPPQTVAASIASVATVAREIETPNSPNPGPGNGNGNPNPGPGNGNGNPNPGPGNGNGNPNPGPGNGNGNPNPGPGNGNGNPNPGPGNGNGNPNPGPGNGNGNPNPGPGNGNGNPNPGPGNGNGNPNPGPGNGNGNPSPGPENGNGNPSPGDGNPGGNGKGPK</sequence>
<gene>
    <name evidence="4" type="ORF">ABUH87_17685</name>
</gene>
<dbReference type="EMBL" id="JBFNXR010000054">
    <property type="protein sequence ID" value="MEW9856958.1"/>
    <property type="molecule type" value="Genomic_DNA"/>
</dbReference>
<name>A0ABV3RFS8_9SPHN</name>
<dbReference type="InterPro" id="IPR006860">
    <property type="entry name" value="FecR"/>
</dbReference>
<dbReference type="PANTHER" id="PTHR38731">
    <property type="entry name" value="LIPL45-RELATED LIPOPROTEIN-RELATED"/>
    <property type="match status" value="1"/>
</dbReference>
<proteinExistence type="predicted"/>
<protein>
    <submittedName>
        <fullName evidence="4">FecR domain-containing protein</fullName>
    </submittedName>
</protein>
<reference evidence="4 5" key="1">
    <citation type="submission" date="2024-06" db="EMBL/GenBank/DDBJ databases">
        <title>Novosphingobium rhizovicinus M1R2S20.</title>
        <authorList>
            <person name="Sun J.-Q."/>
        </authorList>
    </citation>
    <scope>NUCLEOTIDE SEQUENCE [LARGE SCALE GENOMIC DNA]</scope>
    <source>
        <strain evidence="4 5">M1R2S20</strain>
    </source>
</reference>
<accession>A0ABV3RFS8</accession>
<feature type="chain" id="PRO_5045296180" evidence="2">
    <location>
        <begin position="22"/>
        <end position="450"/>
    </location>
</feature>
<evidence type="ECO:0000313" key="4">
    <source>
        <dbReference type="EMBL" id="MEW9856958.1"/>
    </source>
</evidence>
<keyword evidence="2" id="KW-0732">Signal</keyword>
<organism evidence="4 5">
    <name type="scientific">Novosphingobium rhizovicinum</name>
    <dbReference type="NCBI Taxonomy" id="3228928"/>
    <lineage>
        <taxon>Bacteria</taxon>
        <taxon>Pseudomonadati</taxon>
        <taxon>Pseudomonadota</taxon>
        <taxon>Alphaproteobacteria</taxon>
        <taxon>Sphingomonadales</taxon>
        <taxon>Sphingomonadaceae</taxon>
        <taxon>Novosphingobium</taxon>
    </lineage>
</organism>
<feature type="compositionally biased region" description="Gly residues" evidence="1">
    <location>
        <begin position="440"/>
        <end position="450"/>
    </location>
</feature>
<feature type="domain" description="FecR protein" evidence="3">
    <location>
        <begin position="57"/>
        <end position="150"/>
    </location>
</feature>
<dbReference type="RefSeq" id="WP_367775429.1">
    <property type="nucleotide sequence ID" value="NZ_JBFNXR010000054.1"/>
</dbReference>
<dbReference type="Proteomes" id="UP001556118">
    <property type="component" value="Unassembled WGS sequence"/>
</dbReference>
<evidence type="ECO:0000259" key="3">
    <source>
        <dbReference type="Pfam" id="PF04773"/>
    </source>
</evidence>
<dbReference type="Gene3D" id="2.60.120.1440">
    <property type="match status" value="1"/>
</dbReference>
<feature type="compositionally biased region" description="Low complexity" evidence="1">
    <location>
        <begin position="195"/>
        <end position="212"/>
    </location>
</feature>
<dbReference type="PANTHER" id="PTHR38731:SF3">
    <property type="entry name" value="BLL6125 PROTEIN"/>
    <property type="match status" value="1"/>
</dbReference>
<feature type="compositionally biased region" description="Low complexity" evidence="1">
    <location>
        <begin position="422"/>
        <end position="439"/>
    </location>
</feature>
<evidence type="ECO:0000313" key="5">
    <source>
        <dbReference type="Proteomes" id="UP001556118"/>
    </source>
</evidence>
<evidence type="ECO:0000256" key="2">
    <source>
        <dbReference type="SAM" id="SignalP"/>
    </source>
</evidence>
<comment type="caution">
    <text evidence="4">The sequence shown here is derived from an EMBL/GenBank/DDBJ whole genome shotgun (WGS) entry which is preliminary data.</text>
</comment>
<feature type="region of interest" description="Disordered" evidence="1">
    <location>
        <begin position="305"/>
        <end position="450"/>
    </location>
</feature>
<keyword evidence="5" id="KW-1185">Reference proteome</keyword>
<feature type="region of interest" description="Disordered" evidence="1">
    <location>
        <begin position="183"/>
        <end position="252"/>
    </location>
</feature>
<feature type="signal peptide" evidence="2">
    <location>
        <begin position="1"/>
        <end position="21"/>
    </location>
</feature>
<evidence type="ECO:0000256" key="1">
    <source>
        <dbReference type="SAM" id="MobiDB-lite"/>
    </source>
</evidence>
<dbReference type="Pfam" id="PF04773">
    <property type="entry name" value="FecR"/>
    <property type="match status" value="1"/>
</dbReference>
<feature type="compositionally biased region" description="Polar residues" evidence="1">
    <location>
        <begin position="214"/>
        <end position="223"/>
    </location>
</feature>